<gene>
    <name evidence="4" type="ORF">KIN20_022892</name>
</gene>
<feature type="domain" description="ShKT" evidence="3">
    <location>
        <begin position="55"/>
        <end position="89"/>
    </location>
</feature>
<dbReference type="Proteomes" id="UP001196413">
    <property type="component" value="Unassembled WGS sequence"/>
</dbReference>
<organism evidence="4 5">
    <name type="scientific">Parelaphostrongylus tenuis</name>
    <name type="common">Meningeal worm</name>
    <dbReference type="NCBI Taxonomy" id="148309"/>
    <lineage>
        <taxon>Eukaryota</taxon>
        <taxon>Metazoa</taxon>
        <taxon>Ecdysozoa</taxon>
        <taxon>Nematoda</taxon>
        <taxon>Chromadorea</taxon>
        <taxon>Rhabditida</taxon>
        <taxon>Rhabditina</taxon>
        <taxon>Rhabditomorpha</taxon>
        <taxon>Strongyloidea</taxon>
        <taxon>Metastrongylidae</taxon>
        <taxon>Parelaphostrongylus</taxon>
    </lineage>
</organism>
<dbReference type="AlphaFoldDB" id="A0AAD5MQU3"/>
<evidence type="ECO:0000256" key="1">
    <source>
        <dbReference type="PROSITE-ProRule" id="PRU01005"/>
    </source>
</evidence>
<feature type="domain" description="ShKT" evidence="3">
    <location>
        <begin position="99"/>
        <end position="133"/>
    </location>
</feature>
<reference evidence="4" key="1">
    <citation type="submission" date="2021-06" db="EMBL/GenBank/DDBJ databases">
        <title>Parelaphostrongylus tenuis whole genome reference sequence.</title>
        <authorList>
            <person name="Garwood T.J."/>
            <person name="Larsen P.A."/>
            <person name="Fountain-Jones N.M."/>
            <person name="Garbe J.R."/>
            <person name="Macchietto M.G."/>
            <person name="Kania S.A."/>
            <person name="Gerhold R.W."/>
            <person name="Richards J.E."/>
            <person name="Wolf T.M."/>
        </authorList>
    </citation>
    <scope>NUCLEOTIDE SEQUENCE</scope>
    <source>
        <strain evidence="4">MNPRO001-30</strain>
        <tissue evidence="4">Meninges</tissue>
    </source>
</reference>
<dbReference type="Pfam" id="PF01549">
    <property type="entry name" value="ShK"/>
    <property type="match status" value="2"/>
</dbReference>
<dbReference type="SMART" id="SM00254">
    <property type="entry name" value="ShKT"/>
    <property type="match status" value="2"/>
</dbReference>
<evidence type="ECO:0000259" key="3">
    <source>
        <dbReference type="PROSITE" id="PS51670"/>
    </source>
</evidence>
<accession>A0AAD5MQU3</accession>
<feature type="disulfide bond" evidence="1">
    <location>
        <begin position="55"/>
        <end position="89"/>
    </location>
</feature>
<comment type="caution">
    <text evidence="1">Lacks conserved residue(s) required for the propagation of feature annotation.</text>
</comment>
<evidence type="ECO:0000313" key="4">
    <source>
        <dbReference type="EMBL" id="KAJ1363120.1"/>
    </source>
</evidence>
<feature type="disulfide bond" evidence="1">
    <location>
        <begin position="99"/>
        <end position="133"/>
    </location>
</feature>
<name>A0AAD5MQU3_PARTN</name>
<dbReference type="PROSITE" id="PS51670">
    <property type="entry name" value="SHKT"/>
    <property type="match status" value="2"/>
</dbReference>
<evidence type="ECO:0000256" key="2">
    <source>
        <dbReference type="SAM" id="SignalP"/>
    </source>
</evidence>
<evidence type="ECO:0000313" key="5">
    <source>
        <dbReference type="Proteomes" id="UP001196413"/>
    </source>
</evidence>
<feature type="signal peptide" evidence="2">
    <location>
        <begin position="1"/>
        <end position="19"/>
    </location>
</feature>
<keyword evidence="2" id="KW-0732">Signal</keyword>
<dbReference type="EMBL" id="JAHQIW010004619">
    <property type="protein sequence ID" value="KAJ1363120.1"/>
    <property type="molecule type" value="Genomic_DNA"/>
</dbReference>
<sequence length="162" mass="17914">MISLNILTSSALVMVATIAENVKVEDDSSALASSMSANITCHKVQMLDESAKETCFNENECCSIWAERGDCTTKAFYMSYACKASCGLCTPQYPLADDCSDRHENCKPWAECGECIVNPVWMFENCRKSCEKCGQTRAQSCSEGIHRDDGDLSVREVKSDFE</sequence>
<protein>
    <recommendedName>
        <fullName evidence="3">ShKT domain-containing protein</fullName>
    </recommendedName>
</protein>
<dbReference type="InterPro" id="IPR003582">
    <property type="entry name" value="ShKT_dom"/>
</dbReference>
<feature type="chain" id="PRO_5042097822" description="ShKT domain-containing protein" evidence="2">
    <location>
        <begin position="20"/>
        <end position="162"/>
    </location>
</feature>
<keyword evidence="1" id="KW-1015">Disulfide bond</keyword>
<keyword evidence="5" id="KW-1185">Reference proteome</keyword>
<proteinExistence type="predicted"/>
<comment type="caution">
    <text evidence="4">The sequence shown here is derived from an EMBL/GenBank/DDBJ whole genome shotgun (WGS) entry which is preliminary data.</text>
</comment>